<keyword evidence="4 6" id="KW-0689">Ribosomal protein</keyword>
<proteinExistence type="inferred from homology"/>
<name>A0A6J5JVJ7_9GAMM</name>
<dbReference type="RefSeq" id="WP_176604868.1">
    <property type="nucleotide sequence ID" value="NZ_LR794158.1"/>
</dbReference>
<evidence type="ECO:0000256" key="4">
    <source>
        <dbReference type="ARBA" id="ARBA00022980"/>
    </source>
</evidence>
<keyword evidence="3 6" id="KW-0694">RNA-binding</keyword>
<dbReference type="GO" id="GO:0019843">
    <property type="term" value="F:rRNA binding"/>
    <property type="evidence" value="ECO:0007669"/>
    <property type="project" value="UniProtKB-UniRule"/>
</dbReference>
<evidence type="ECO:0000256" key="5">
    <source>
        <dbReference type="ARBA" id="ARBA00023274"/>
    </source>
</evidence>
<dbReference type="NCBIfam" id="NF004123">
    <property type="entry name" value="PRK05610.1"/>
    <property type="match status" value="1"/>
</dbReference>
<sequence>MTNLVCKILEGLVVSDKMDKTVVVKVIRVVKHPKYGKYIKRSSKFFVHDEKNECKNGDVILFKEVAPISKNKNFIFCSFKKKEVLNDSNAD</sequence>
<keyword evidence="8" id="KW-1185">Reference proteome</keyword>
<dbReference type="GO" id="GO:0003735">
    <property type="term" value="F:structural constituent of ribosome"/>
    <property type="evidence" value="ECO:0007669"/>
    <property type="project" value="UniProtKB-UniRule"/>
</dbReference>
<protein>
    <recommendedName>
        <fullName evidence="6">Small ribosomal subunit protein uS17</fullName>
    </recommendedName>
</protein>
<evidence type="ECO:0000256" key="6">
    <source>
        <dbReference type="HAMAP-Rule" id="MF_01345"/>
    </source>
</evidence>
<dbReference type="KEGG" id="acil:ESZ_00121"/>
<evidence type="ECO:0000313" key="8">
    <source>
        <dbReference type="Proteomes" id="UP000509549"/>
    </source>
</evidence>
<dbReference type="PANTHER" id="PTHR10744:SF1">
    <property type="entry name" value="SMALL RIBOSOMAL SUBUNIT PROTEIN US17M"/>
    <property type="match status" value="1"/>
</dbReference>
<accession>A0A6J5JVJ7</accession>
<dbReference type="GO" id="GO:0022627">
    <property type="term" value="C:cytosolic small ribosomal subunit"/>
    <property type="evidence" value="ECO:0007669"/>
    <property type="project" value="UniProtKB-UniRule"/>
</dbReference>
<comment type="function">
    <text evidence="6">One of the primary rRNA binding proteins, it binds specifically to the 5'-end of 16S ribosomal RNA.</text>
</comment>
<keyword evidence="5 6" id="KW-0687">Ribonucleoprotein</keyword>
<dbReference type="GO" id="GO:0006412">
    <property type="term" value="P:translation"/>
    <property type="evidence" value="ECO:0007669"/>
    <property type="project" value="UniProtKB-UniRule"/>
</dbReference>
<dbReference type="Proteomes" id="UP000509549">
    <property type="component" value="Chromosome"/>
</dbReference>
<evidence type="ECO:0000256" key="1">
    <source>
        <dbReference type="ARBA" id="ARBA00010254"/>
    </source>
</evidence>
<keyword evidence="2 6" id="KW-0699">rRNA-binding</keyword>
<dbReference type="PRINTS" id="PR00973">
    <property type="entry name" value="RIBOSOMALS17"/>
</dbReference>
<dbReference type="Pfam" id="PF00366">
    <property type="entry name" value="Ribosomal_S17"/>
    <property type="match status" value="1"/>
</dbReference>
<dbReference type="AlphaFoldDB" id="A0A6J5JVJ7"/>
<gene>
    <name evidence="6 7" type="primary">rpsQ</name>
    <name evidence="7" type="ORF">ESZ_00121</name>
</gene>
<reference evidence="7 8" key="1">
    <citation type="submission" date="2020-04" db="EMBL/GenBank/DDBJ databases">
        <authorList>
            <person name="Graf S J."/>
        </authorList>
    </citation>
    <scope>NUCLEOTIDE SEQUENCE [LARGE SCALE GENOMIC DNA]</scope>
    <source>
        <strain evidence="7">1</strain>
    </source>
</reference>
<evidence type="ECO:0000256" key="3">
    <source>
        <dbReference type="ARBA" id="ARBA00022884"/>
    </source>
</evidence>
<dbReference type="InterPro" id="IPR012340">
    <property type="entry name" value="NA-bd_OB-fold"/>
</dbReference>
<dbReference type="HAMAP" id="MF_01345_B">
    <property type="entry name" value="Ribosomal_uS17_B"/>
    <property type="match status" value="1"/>
</dbReference>
<dbReference type="InterPro" id="IPR019984">
    <property type="entry name" value="Ribosomal_uS17_bact/chlr"/>
</dbReference>
<dbReference type="NCBIfam" id="TIGR03635">
    <property type="entry name" value="uS17_bact"/>
    <property type="match status" value="1"/>
</dbReference>
<evidence type="ECO:0000313" key="7">
    <source>
        <dbReference type="EMBL" id="CAB3976338.1"/>
    </source>
</evidence>
<dbReference type="EMBL" id="LR794158">
    <property type="protein sequence ID" value="CAB3976338.1"/>
    <property type="molecule type" value="Genomic_DNA"/>
</dbReference>
<dbReference type="SUPFAM" id="SSF50249">
    <property type="entry name" value="Nucleic acid-binding proteins"/>
    <property type="match status" value="1"/>
</dbReference>
<comment type="subunit">
    <text evidence="6">Part of the 30S ribosomal subunit.</text>
</comment>
<organism evidence="7 8">
    <name type="scientific">Candidatus Azoamicus ciliaticola</name>
    <dbReference type="NCBI Taxonomy" id="2652803"/>
    <lineage>
        <taxon>Bacteria</taxon>
        <taxon>Pseudomonadati</taxon>
        <taxon>Pseudomonadota</taxon>
        <taxon>Gammaproteobacteria</taxon>
        <taxon>Candidatus Azoamicaceae</taxon>
        <taxon>Candidatus Azoamicus</taxon>
    </lineage>
</organism>
<comment type="similarity">
    <text evidence="1 6">Belongs to the universal ribosomal protein uS17 family.</text>
</comment>
<evidence type="ECO:0000256" key="2">
    <source>
        <dbReference type="ARBA" id="ARBA00022730"/>
    </source>
</evidence>
<dbReference type="CDD" id="cd00364">
    <property type="entry name" value="Ribosomal_uS17"/>
    <property type="match status" value="1"/>
</dbReference>
<dbReference type="PANTHER" id="PTHR10744">
    <property type="entry name" value="40S RIBOSOMAL PROTEIN S11 FAMILY MEMBER"/>
    <property type="match status" value="1"/>
</dbReference>
<dbReference type="Gene3D" id="2.40.50.140">
    <property type="entry name" value="Nucleic acid-binding proteins"/>
    <property type="match status" value="1"/>
</dbReference>
<dbReference type="InterPro" id="IPR000266">
    <property type="entry name" value="Ribosomal_uS17"/>
</dbReference>